<dbReference type="SUPFAM" id="SSF88723">
    <property type="entry name" value="PIN domain-like"/>
    <property type="match status" value="1"/>
</dbReference>
<evidence type="ECO:0000256" key="3">
    <source>
        <dbReference type="ARBA" id="ARBA00022552"/>
    </source>
</evidence>
<evidence type="ECO:0000259" key="5">
    <source>
        <dbReference type="SMART" id="SM00670"/>
    </source>
</evidence>
<dbReference type="PANTHER" id="PTHR12416">
    <property type="entry name" value="RRNA-PROCESSING PROTEIN UTP23 HOMOLOG"/>
    <property type="match status" value="1"/>
</dbReference>
<evidence type="ECO:0000256" key="4">
    <source>
        <dbReference type="ARBA" id="ARBA00023242"/>
    </source>
</evidence>
<accession>J7G330</accession>
<dbReference type="SMART" id="SM00670">
    <property type="entry name" value="PINc"/>
    <property type="match status" value="1"/>
</dbReference>
<dbReference type="Pfam" id="PF04900">
    <property type="entry name" value="Fcf1"/>
    <property type="match status" value="1"/>
</dbReference>
<organism evidence="6 7">
    <name type="scientific">Chroomonas mesostigmatica CCMP1168</name>
    <dbReference type="NCBI Taxonomy" id="1195612"/>
    <lineage>
        <taxon>Eukaryota</taxon>
        <taxon>Cryptophyceae</taxon>
        <taxon>Pyrenomonadales</taxon>
        <taxon>Chroomonadaceae</taxon>
        <taxon>Chroomonas</taxon>
    </lineage>
</organism>
<dbReference type="GO" id="GO:0006364">
    <property type="term" value="P:rRNA processing"/>
    <property type="evidence" value="ECO:0007669"/>
    <property type="project" value="UniProtKB-KW"/>
</dbReference>
<dbReference type="InterPro" id="IPR029060">
    <property type="entry name" value="PIN-like_dom_sf"/>
</dbReference>
<geneLocation type="nucleomorph" evidence="6"/>
<sequence>MKLSKFFSQKKLSKSGASTEPPFFVLIDTNFIYFSLKNKLDIFESFLNCLYAKVIICASNCVLLELEKLGPKFRLALKILRDERIIKLSCIHTKRIIYADNCILDTINRNPNFIVATCDKNLGKKIKKTSNSTLISIKKKKYILI</sequence>
<evidence type="ECO:0000256" key="1">
    <source>
        <dbReference type="ARBA" id="ARBA00004604"/>
    </source>
</evidence>
<dbReference type="GO" id="GO:0032040">
    <property type="term" value="C:small-subunit processome"/>
    <property type="evidence" value="ECO:0007669"/>
    <property type="project" value="InterPro"/>
</dbReference>
<protein>
    <submittedName>
        <fullName evidence="6">Pre-rRNA processing protein, FCF1</fullName>
    </submittedName>
</protein>
<reference evidence="6 7" key="1">
    <citation type="journal article" date="2012" name="Genome Biol. Evol.">
        <title>Nucleomorph genome sequence of the cryptophyte alga Chroomonas mesostigmatica CCMP1168 reveals lineage-specific gene loss and genome complexity.</title>
        <authorList>
            <person name="Moore C.E."/>
            <person name="Curtis B."/>
            <person name="Mills T."/>
            <person name="Tanifuji G."/>
            <person name="Archibald J.M."/>
        </authorList>
    </citation>
    <scope>NUCLEOTIDE SEQUENCE [LARGE SCALE GENOMIC DNA]</scope>
    <source>
        <strain evidence="6 7">CCMP1168</strain>
    </source>
</reference>
<dbReference type="Proteomes" id="UP000243348">
    <property type="component" value="Nucleomorph 2"/>
</dbReference>
<keyword evidence="4" id="KW-0539">Nucleus</keyword>
<dbReference type="InterPro" id="IPR002716">
    <property type="entry name" value="PIN_dom"/>
</dbReference>
<keyword evidence="2" id="KW-0690">Ribosome biogenesis</keyword>
<evidence type="ECO:0000313" key="7">
    <source>
        <dbReference type="Proteomes" id="UP000243348"/>
    </source>
</evidence>
<dbReference type="AlphaFoldDB" id="J7G330"/>
<evidence type="ECO:0000256" key="2">
    <source>
        <dbReference type="ARBA" id="ARBA00022517"/>
    </source>
</evidence>
<evidence type="ECO:0000313" key="6">
    <source>
        <dbReference type="EMBL" id="AFP65444.1"/>
    </source>
</evidence>
<dbReference type="EMBL" id="CP003681">
    <property type="protein sequence ID" value="AFP65444.1"/>
    <property type="molecule type" value="Genomic_DNA"/>
</dbReference>
<dbReference type="Gene3D" id="3.40.50.1010">
    <property type="entry name" value="5'-nuclease"/>
    <property type="match status" value="1"/>
</dbReference>
<name>J7G330_9CRYP</name>
<gene>
    <name evidence="6" type="primary">fcf1</name>
    <name evidence="6" type="ORF">CMESO_273</name>
</gene>
<dbReference type="InterPro" id="IPR006984">
    <property type="entry name" value="Fcf1/UTP23"/>
</dbReference>
<comment type="subcellular location">
    <subcellularLocation>
        <location evidence="1">Nucleus</location>
        <location evidence="1">Nucleolus</location>
    </subcellularLocation>
</comment>
<proteinExistence type="predicted"/>
<keyword evidence="6" id="KW-0542">Nucleomorph</keyword>
<feature type="domain" description="PIN" evidence="5">
    <location>
        <begin position="23"/>
        <end position="124"/>
    </location>
</feature>
<keyword evidence="3" id="KW-0698">rRNA processing</keyword>